<evidence type="ECO:0000259" key="3">
    <source>
        <dbReference type="Pfam" id="PF03389"/>
    </source>
</evidence>
<name>A0A256FUY8_9HYPH</name>
<dbReference type="AlphaFoldDB" id="A0A256FUY8"/>
<feature type="non-terminal residue" evidence="4">
    <location>
        <position position="290"/>
    </location>
</feature>
<gene>
    <name evidence="4" type="ORF">CEV33_4842</name>
</gene>
<dbReference type="Proteomes" id="UP000216478">
    <property type="component" value="Unassembled WGS sequence"/>
</dbReference>
<feature type="domain" description="MobA/MobL protein" evidence="3">
    <location>
        <begin position="17"/>
        <end position="119"/>
    </location>
</feature>
<sequence>MAITHFTPQLIGRGAGRSAVLSAAYRHCAKMEYEAEARTVDYSNKRNLAHEEFLLPPDAPDWARQMIADRPVAGAAEAFWNRVEAFEKRADAQFAKEFIIALPVELSREQNIDLMRQFVFGLRPLTESGFGAKKVVVKGDDGQPLRTANGKIQYRLWAGEKAEFLQQRQAWLDLQNHHLALAGLDIRVDGRSYAERGIDMVPTTHIGVAAKAMQGKGGEAGHAIDLERLALHEASRSINARRIEARPELCLDMVTSEKSVFDERDIAKIIHRYIDDVGSFQRLLNPPPRQ</sequence>
<dbReference type="EMBL" id="NNRL01000127">
    <property type="protein sequence ID" value="OYR18548.1"/>
    <property type="molecule type" value="Genomic_DNA"/>
</dbReference>
<comment type="caution">
    <text evidence="4">The sequence shown here is derived from an EMBL/GenBank/DDBJ whole genome shotgun (WGS) entry which is preliminary data.</text>
</comment>
<organism evidence="4 5">
    <name type="scientific">Brucella grignonensis</name>
    <dbReference type="NCBI Taxonomy" id="94627"/>
    <lineage>
        <taxon>Bacteria</taxon>
        <taxon>Pseudomonadati</taxon>
        <taxon>Pseudomonadota</taxon>
        <taxon>Alphaproteobacteria</taxon>
        <taxon>Hyphomicrobiales</taxon>
        <taxon>Brucellaceae</taxon>
        <taxon>Brucella/Ochrobactrum group</taxon>
        <taxon>Brucella</taxon>
    </lineage>
</organism>
<keyword evidence="5" id="KW-1185">Reference proteome</keyword>
<accession>A0A256FUY8</accession>
<evidence type="ECO:0000313" key="5">
    <source>
        <dbReference type="Proteomes" id="UP000216478"/>
    </source>
</evidence>
<evidence type="ECO:0000313" key="4">
    <source>
        <dbReference type="EMBL" id="OYR18548.1"/>
    </source>
</evidence>
<proteinExistence type="inferred from homology"/>
<dbReference type="RefSeq" id="WP_167388092.1">
    <property type="nucleotide sequence ID" value="NZ_NNRL01000127.1"/>
</dbReference>
<comment type="similarity">
    <text evidence="1">Belongs to the MobA/MobL family.</text>
</comment>
<feature type="domain" description="MobA/MobL protein" evidence="3">
    <location>
        <begin position="121"/>
        <end position="215"/>
    </location>
</feature>
<evidence type="ECO:0000256" key="2">
    <source>
        <dbReference type="ARBA" id="ARBA00022971"/>
    </source>
</evidence>
<evidence type="ECO:0000256" key="1">
    <source>
        <dbReference type="ARBA" id="ARBA00010873"/>
    </source>
</evidence>
<dbReference type="Gene3D" id="3.30.930.30">
    <property type="match status" value="2"/>
</dbReference>
<protein>
    <submittedName>
        <fullName evidence="4">MobA/MobL family protein</fullName>
    </submittedName>
</protein>
<reference evidence="4 5" key="1">
    <citation type="submission" date="2017-07" db="EMBL/GenBank/DDBJ databases">
        <title>Phylogenetic study on the rhizospheric bacterium Ochrobactrum sp. A44.</title>
        <authorList>
            <person name="Krzyzanowska D.M."/>
            <person name="Ossowicki A."/>
            <person name="Rajewska M."/>
            <person name="Maciag T."/>
            <person name="Kaczynski Z."/>
            <person name="Czerwicka M."/>
            <person name="Jafra S."/>
        </authorList>
    </citation>
    <scope>NUCLEOTIDE SEQUENCE [LARGE SCALE GENOMIC DNA]</scope>
    <source>
        <strain evidence="4 5">OgA9a</strain>
    </source>
</reference>
<keyword evidence="2" id="KW-0184">Conjugation</keyword>
<dbReference type="InterPro" id="IPR005053">
    <property type="entry name" value="MobA_MobL"/>
</dbReference>
<dbReference type="Pfam" id="PF03389">
    <property type="entry name" value="MobA_MobL"/>
    <property type="match status" value="2"/>
</dbReference>